<reference evidence="3" key="1">
    <citation type="journal article" date="2013" name="Science">
        <title>The Amborella genome and the evolution of flowering plants.</title>
        <authorList>
            <consortium name="Amborella Genome Project"/>
        </authorList>
    </citation>
    <scope>NUCLEOTIDE SEQUENCE [LARGE SCALE GENOMIC DNA]</scope>
</reference>
<proteinExistence type="predicted"/>
<feature type="region of interest" description="Disordered" evidence="1">
    <location>
        <begin position="13"/>
        <end position="47"/>
    </location>
</feature>
<evidence type="ECO:0000256" key="1">
    <source>
        <dbReference type="SAM" id="MobiDB-lite"/>
    </source>
</evidence>
<dbReference type="Proteomes" id="UP000017836">
    <property type="component" value="Unassembled WGS sequence"/>
</dbReference>
<keyword evidence="3" id="KW-1185">Reference proteome</keyword>
<dbReference type="AlphaFoldDB" id="U5D8K8"/>
<protein>
    <submittedName>
        <fullName evidence="2">Uncharacterized protein</fullName>
    </submittedName>
</protein>
<name>U5D8K8_AMBTC</name>
<dbReference type="HOGENOM" id="CLU_2530500_0_0_1"/>
<gene>
    <name evidence="2" type="ORF">AMTR_s00065p00067020</name>
</gene>
<evidence type="ECO:0000313" key="3">
    <source>
        <dbReference type="Proteomes" id="UP000017836"/>
    </source>
</evidence>
<dbReference type="EMBL" id="KI392088">
    <property type="protein sequence ID" value="ERN18530.1"/>
    <property type="molecule type" value="Genomic_DNA"/>
</dbReference>
<sequence>MCLIKLPEFGQKLGPTQKQAGHHGPIGGLYAGRGRKSKRNPEGMFDTLDNLGVKGSLPRSMEWEGVSHEGWKTTLPLFFMDGRY</sequence>
<evidence type="ECO:0000313" key="2">
    <source>
        <dbReference type="EMBL" id="ERN18530.1"/>
    </source>
</evidence>
<dbReference type="Gramene" id="ERN18530">
    <property type="protein sequence ID" value="ERN18530"/>
    <property type="gene ID" value="AMTR_s00065p00067020"/>
</dbReference>
<organism evidence="2 3">
    <name type="scientific">Amborella trichopoda</name>
    <dbReference type="NCBI Taxonomy" id="13333"/>
    <lineage>
        <taxon>Eukaryota</taxon>
        <taxon>Viridiplantae</taxon>
        <taxon>Streptophyta</taxon>
        <taxon>Embryophyta</taxon>
        <taxon>Tracheophyta</taxon>
        <taxon>Spermatophyta</taxon>
        <taxon>Magnoliopsida</taxon>
        <taxon>Amborellales</taxon>
        <taxon>Amborellaceae</taxon>
        <taxon>Amborella</taxon>
    </lineage>
</organism>
<accession>U5D8K8</accession>